<keyword evidence="9" id="KW-1185">Reference proteome</keyword>
<feature type="region of interest" description="Disordered" evidence="7">
    <location>
        <begin position="421"/>
        <end position="473"/>
    </location>
</feature>
<keyword evidence="5" id="KW-0128">Catecholamine metabolism</keyword>
<evidence type="ECO:0000256" key="7">
    <source>
        <dbReference type="SAM" id="MobiDB-lite"/>
    </source>
</evidence>
<sequence length="473" mass="50415">MNTRVIKACVLRGQWEEALWLGEGLAATTDTSGSFGTLIMETEQRGMLPTELSLTHRLSAAARCGDFAPELADVLELSPSLRAEAEHSSSGVPPTTPAALLAALGPRIGLEVVSRPTGRLLPYQRELLLLREVLAKAKPGSPARVARVLDAAAEASFSWAKFAGGSKAAALLAAMRGGPPTDTSRSASEPSAGVLEIGTYIGNSALRLAITLPGVRVTTIELDPVLVAIARSLIAFAGLTGFVSVLTGHSKLLLPRLQAHLAATQGYKRRPCFSAVFMDRWGTQYDEDFALIQEHGLLQEDGGVLVADNVLTTAAASFLWRVAAPGSGSSEAFASQIASVTEVADRSKEDWVSVSVSLPNSRSATIAPQPDALARLQAESEKLREIVTSGGSSGDHPDFVPRARATLVHAGIFPMSYEEDTWTEPQASDDQQEDGGEAVVHMGQQPGRQQQQEKEKEEEKQDVEKEEEDVIGY</sequence>
<dbReference type="SUPFAM" id="SSF53335">
    <property type="entry name" value="S-adenosyl-L-methionine-dependent methyltransferases"/>
    <property type="match status" value="1"/>
</dbReference>
<evidence type="ECO:0000256" key="4">
    <source>
        <dbReference type="ARBA" id="ARBA00022691"/>
    </source>
</evidence>
<feature type="compositionally biased region" description="Acidic residues" evidence="7">
    <location>
        <begin position="464"/>
        <end position="473"/>
    </location>
</feature>
<dbReference type="PANTHER" id="PTHR43836:SF2">
    <property type="entry name" value="CATECHOL O-METHYLTRANSFERASE 1-RELATED"/>
    <property type="match status" value="1"/>
</dbReference>
<dbReference type="EMBL" id="CAJNNV010028221">
    <property type="protein sequence ID" value="CAE8623702.1"/>
    <property type="molecule type" value="Genomic_DNA"/>
</dbReference>
<feature type="compositionally biased region" description="Basic and acidic residues" evidence="7">
    <location>
        <begin position="451"/>
        <end position="463"/>
    </location>
</feature>
<name>A0A813GHZ3_POLGL</name>
<gene>
    <name evidence="8" type="ORF">PGLA1383_LOCUS40940</name>
</gene>
<comment type="caution">
    <text evidence="8">The sequence shown here is derived from an EMBL/GenBank/DDBJ whole genome shotgun (WGS) entry which is preliminary data.</text>
</comment>
<evidence type="ECO:0000256" key="6">
    <source>
        <dbReference type="ARBA" id="ARBA00023453"/>
    </source>
</evidence>
<evidence type="ECO:0000256" key="5">
    <source>
        <dbReference type="ARBA" id="ARBA00022939"/>
    </source>
</evidence>
<dbReference type="InterPro" id="IPR002935">
    <property type="entry name" value="SAM_O-MeTrfase"/>
</dbReference>
<dbReference type="Gene3D" id="3.40.50.150">
    <property type="entry name" value="Vaccinia Virus protein VP39"/>
    <property type="match status" value="1"/>
</dbReference>
<dbReference type="CDD" id="cd02440">
    <property type="entry name" value="AdoMet_MTases"/>
    <property type="match status" value="1"/>
</dbReference>
<evidence type="ECO:0000256" key="3">
    <source>
        <dbReference type="ARBA" id="ARBA00022679"/>
    </source>
</evidence>
<keyword evidence="2" id="KW-0489">Methyltransferase</keyword>
<organism evidence="8 9">
    <name type="scientific">Polarella glacialis</name>
    <name type="common">Dinoflagellate</name>
    <dbReference type="NCBI Taxonomy" id="89957"/>
    <lineage>
        <taxon>Eukaryota</taxon>
        <taxon>Sar</taxon>
        <taxon>Alveolata</taxon>
        <taxon>Dinophyceae</taxon>
        <taxon>Suessiales</taxon>
        <taxon>Suessiaceae</taxon>
        <taxon>Polarella</taxon>
    </lineage>
</organism>
<dbReference type="InterPro" id="IPR029063">
    <property type="entry name" value="SAM-dependent_MTases_sf"/>
</dbReference>
<dbReference type="Pfam" id="PF01596">
    <property type="entry name" value="Methyltransf_3"/>
    <property type="match status" value="1"/>
</dbReference>
<evidence type="ECO:0000256" key="2">
    <source>
        <dbReference type="ARBA" id="ARBA00022603"/>
    </source>
</evidence>
<dbReference type="EC" id="2.1.1.6" evidence="1"/>
<evidence type="ECO:0000256" key="1">
    <source>
        <dbReference type="ARBA" id="ARBA00012880"/>
    </source>
</evidence>
<dbReference type="GO" id="GO:0032259">
    <property type="term" value="P:methylation"/>
    <property type="evidence" value="ECO:0007669"/>
    <property type="project" value="UniProtKB-KW"/>
</dbReference>
<dbReference type="OrthoDB" id="186626at2759"/>
<accession>A0A813GHZ3</accession>
<dbReference type="PROSITE" id="PS51682">
    <property type="entry name" value="SAM_OMT_I"/>
    <property type="match status" value="1"/>
</dbReference>
<dbReference type="Proteomes" id="UP000654075">
    <property type="component" value="Unassembled WGS sequence"/>
</dbReference>
<dbReference type="AlphaFoldDB" id="A0A813GHZ3"/>
<dbReference type="PANTHER" id="PTHR43836">
    <property type="entry name" value="CATECHOL O-METHYLTRANSFERASE 1-RELATED"/>
    <property type="match status" value="1"/>
</dbReference>
<reference evidence="8" key="1">
    <citation type="submission" date="2021-02" db="EMBL/GenBank/DDBJ databases">
        <authorList>
            <person name="Dougan E. K."/>
            <person name="Rhodes N."/>
            <person name="Thang M."/>
            <person name="Chan C."/>
        </authorList>
    </citation>
    <scope>NUCLEOTIDE SEQUENCE</scope>
</reference>
<protein>
    <recommendedName>
        <fullName evidence="1">catechol O-methyltransferase</fullName>
        <ecNumber evidence="1">2.1.1.6</ecNumber>
    </recommendedName>
</protein>
<keyword evidence="4" id="KW-0949">S-adenosyl-L-methionine</keyword>
<dbReference type="GO" id="GO:0006584">
    <property type="term" value="P:catecholamine metabolic process"/>
    <property type="evidence" value="ECO:0007669"/>
    <property type="project" value="UniProtKB-KW"/>
</dbReference>
<proteinExistence type="inferred from homology"/>
<keyword evidence="3" id="KW-0808">Transferase</keyword>
<comment type="similarity">
    <text evidence="6">Belongs to the class I-like SAM-binding methyltransferase superfamily. Cation-dependent O-methyltransferase family.</text>
</comment>
<evidence type="ECO:0000313" key="8">
    <source>
        <dbReference type="EMBL" id="CAE8623702.1"/>
    </source>
</evidence>
<evidence type="ECO:0000313" key="9">
    <source>
        <dbReference type="Proteomes" id="UP000654075"/>
    </source>
</evidence>
<dbReference type="GO" id="GO:0016206">
    <property type="term" value="F:catechol O-methyltransferase activity"/>
    <property type="evidence" value="ECO:0007669"/>
    <property type="project" value="UniProtKB-EC"/>
</dbReference>